<dbReference type="AlphaFoldDB" id="A0A6A5WJL3"/>
<dbReference type="Proteomes" id="UP000799779">
    <property type="component" value="Unassembled WGS sequence"/>
</dbReference>
<evidence type="ECO:0000313" key="1">
    <source>
        <dbReference type="EMBL" id="KAF2002053.1"/>
    </source>
</evidence>
<dbReference type="EMBL" id="ML977579">
    <property type="protein sequence ID" value="KAF2002053.1"/>
    <property type="molecule type" value="Genomic_DNA"/>
</dbReference>
<dbReference type="OrthoDB" id="3182339at2759"/>
<keyword evidence="2" id="KW-1185">Reference proteome</keyword>
<evidence type="ECO:0000313" key="2">
    <source>
        <dbReference type="Proteomes" id="UP000799779"/>
    </source>
</evidence>
<name>A0A6A5WJL3_9PLEO</name>
<protein>
    <submittedName>
        <fullName evidence="1">Uncharacterized protein</fullName>
    </submittedName>
</protein>
<sequence>MSDTESSKAMVFFFDEDLSVLDRAGCIKLLQVSPFATQLGEGQPAVFCIPSEKRKRKIYKFNAKPMGFKIGVTDVLAWAILETWADLRRSMPLWAMQGRRFEAQQKLLTADQETSWDTHWLEDEPQRLEDCYRPHSSSALDIDDWDMPNPIIARIKSYCNDF</sequence>
<accession>A0A6A5WJL3</accession>
<reference evidence="1" key="1">
    <citation type="journal article" date="2020" name="Stud. Mycol.">
        <title>101 Dothideomycetes genomes: a test case for predicting lifestyles and emergence of pathogens.</title>
        <authorList>
            <person name="Haridas S."/>
            <person name="Albert R."/>
            <person name="Binder M."/>
            <person name="Bloem J."/>
            <person name="Labutti K."/>
            <person name="Salamov A."/>
            <person name="Andreopoulos B."/>
            <person name="Baker S."/>
            <person name="Barry K."/>
            <person name="Bills G."/>
            <person name="Bluhm B."/>
            <person name="Cannon C."/>
            <person name="Castanera R."/>
            <person name="Culley D."/>
            <person name="Daum C."/>
            <person name="Ezra D."/>
            <person name="Gonzalez J."/>
            <person name="Henrissat B."/>
            <person name="Kuo A."/>
            <person name="Liang C."/>
            <person name="Lipzen A."/>
            <person name="Lutzoni F."/>
            <person name="Magnuson J."/>
            <person name="Mondo S."/>
            <person name="Nolan M."/>
            <person name="Ohm R."/>
            <person name="Pangilinan J."/>
            <person name="Park H.-J."/>
            <person name="Ramirez L."/>
            <person name="Alfaro M."/>
            <person name="Sun H."/>
            <person name="Tritt A."/>
            <person name="Yoshinaga Y."/>
            <person name="Zwiers L.-H."/>
            <person name="Turgeon B."/>
            <person name="Goodwin S."/>
            <person name="Spatafora J."/>
            <person name="Crous P."/>
            <person name="Grigoriev I."/>
        </authorList>
    </citation>
    <scope>NUCLEOTIDE SEQUENCE</scope>
    <source>
        <strain evidence="1">CBS 123094</strain>
    </source>
</reference>
<proteinExistence type="predicted"/>
<gene>
    <name evidence="1" type="ORF">P154DRAFT_618817</name>
</gene>
<organism evidence="1 2">
    <name type="scientific">Amniculicola lignicola CBS 123094</name>
    <dbReference type="NCBI Taxonomy" id="1392246"/>
    <lineage>
        <taxon>Eukaryota</taxon>
        <taxon>Fungi</taxon>
        <taxon>Dikarya</taxon>
        <taxon>Ascomycota</taxon>
        <taxon>Pezizomycotina</taxon>
        <taxon>Dothideomycetes</taxon>
        <taxon>Pleosporomycetidae</taxon>
        <taxon>Pleosporales</taxon>
        <taxon>Amniculicolaceae</taxon>
        <taxon>Amniculicola</taxon>
    </lineage>
</organism>